<dbReference type="STRING" id="1797768.A3C59_00485"/>
<dbReference type="Proteomes" id="UP000176902">
    <property type="component" value="Unassembled WGS sequence"/>
</dbReference>
<dbReference type="EMBL" id="MFCV01000047">
    <property type="protein sequence ID" value="OGE30447.1"/>
    <property type="molecule type" value="Genomic_DNA"/>
</dbReference>
<comment type="caution">
    <text evidence="1">The sequence shown here is derived from an EMBL/GenBank/DDBJ whole genome shotgun (WGS) entry which is preliminary data.</text>
</comment>
<dbReference type="AlphaFoldDB" id="A0A1F5JP88"/>
<evidence type="ECO:0000313" key="1">
    <source>
        <dbReference type="EMBL" id="OGE30447.1"/>
    </source>
</evidence>
<sequence length="277" mass="32505">MFKPNYVALAIITYYPKWYKGKLKSIANTDKVRGDLALKFIKKAVYKKYQVIVVESKSSKEFRNELSNFKLINIVKRISLKSSPARRQAFRAASKLPQVKVIIATEPEKVSLIDNIVDIAHPILSNEADIVIPKREDNLFRKTYPDYMYKSETKANQLYNKLLKLHKVFKNKYEQIDIFFGPKAIKNDSKILNLFFKQPLKITQFDPEMYSNTLFFPVVLALRKGFKVKNIQIPFKYPKIQKKNESRGARNFFIQKRRNQSIQMLSELKYLLSSFTL</sequence>
<reference evidence="1 2" key="1">
    <citation type="journal article" date="2016" name="Nat. Commun.">
        <title>Thousands of microbial genomes shed light on interconnected biogeochemical processes in an aquifer system.</title>
        <authorList>
            <person name="Anantharaman K."/>
            <person name="Brown C.T."/>
            <person name="Hug L.A."/>
            <person name="Sharon I."/>
            <person name="Castelle C.J."/>
            <person name="Probst A.J."/>
            <person name="Thomas B.C."/>
            <person name="Singh A."/>
            <person name="Wilkins M.J."/>
            <person name="Karaoz U."/>
            <person name="Brodie E.L."/>
            <person name="Williams K.H."/>
            <person name="Hubbard S.S."/>
            <person name="Banfield J.F."/>
        </authorList>
    </citation>
    <scope>NUCLEOTIDE SEQUENCE [LARGE SCALE GENOMIC DNA]</scope>
</reference>
<gene>
    <name evidence="1" type="ORF">A3C59_00485</name>
</gene>
<evidence type="ECO:0000313" key="2">
    <source>
        <dbReference type="Proteomes" id="UP000176902"/>
    </source>
</evidence>
<organism evidence="1 2">
    <name type="scientific">Candidatus Daviesbacteria bacterium RIFCSPHIGHO2_02_FULL_36_13</name>
    <dbReference type="NCBI Taxonomy" id="1797768"/>
    <lineage>
        <taxon>Bacteria</taxon>
        <taxon>Candidatus Daviesiibacteriota</taxon>
    </lineage>
</organism>
<accession>A0A1F5JP88</accession>
<proteinExistence type="predicted"/>
<name>A0A1F5JP88_9BACT</name>
<protein>
    <submittedName>
        <fullName evidence="1">Uncharacterized protein</fullName>
    </submittedName>
</protein>